<dbReference type="EMBL" id="RWJN01000177">
    <property type="protein sequence ID" value="TCD65514.1"/>
    <property type="molecule type" value="Genomic_DNA"/>
</dbReference>
<protein>
    <submittedName>
        <fullName evidence="7">Solute carrier 46</fullName>
    </submittedName>
</protein>
<reference evidence="7 8" key="1">
    <citation type="submission" date="2018-11" db="EMBL/GenBank/DDBJ databases">
        <title>Genome assembly of Steccherinum ochraceum LE-BIN_3174, the white-rot fungus of the Steccherinaceae family (The Residual Polyporoid clade, Polyporales, Basidiomycota).</title>
        <authorList>
            <person name="Fedorova T.V."/>
            <person name="Glazunova O.A."/>
            <person name="Landesman E.O."/>
            <person name="Moiseenko K.V."/>
            <person name="Psurtseva N.V."/>
            <person name="Savinova O.S."/>
            <person name="Shakhova N.V."/>
            <person name="Tyazhelova T.V."/>
            <person name="Vasina D.V."/>
        </authorList>
    </citation>
    <scope>NUCLEOTIDE SEQUENCE [LARGE SCALE GENOMIC DNA]</scope>
    <source>
        <strain evidence="7 8">LE-BIN_3174</strain>
    </source>
</reference>
<feature type="transmembrane region" description="Helical" evidence="6">
    <location>
        <begin position="383"/>
        <end position="401"/>
    </location>
</feature>
<keyword evidence="3 6" id="KW-1133">Transmembrane helix</keyword>
<feature type="transmembrane region" description="Helical" evidence="6">
    <location>
        <begin position="475"/>
        <end position="494"/>
    </location>
</feature>
<keyword evidence="2 6" id="KW-0812">Transmembrane</keyword>
<accession>A0A4R0RSQ5</accession>
<dbReference type="OrthoDB" id="2771363at2759"/>
<dbReference type="Proteomes" id="UP000292702">
    <property type="component" value="Unassembled WGS sequence"/>
</dbReference>
<feature type="transmembrane region" description="Helical" evidence="6">
    <location>
        <begin position="199"/>
        <end position="220"/>
    </location>
</feature>
<dbReference type="Gene3D" id="1.20.1250.20">
    <property type="entry name" value="MFS general substrate transporter like domains"/>
    <property type="match status" value="1"/>
</dbReference>
<feature type="transmembrane region" description="Helical" evidence="6">
    <location>
        <begin position="442"/>
        <end position="463"/>
    </location>
</feature>
<evidence type="ECO:0000256" key="2">
    <source>
        <dbReference type="ARBA" id="ARBA00022692"/>
    </source>
</evidence>
<proteinExistence type="predicted"/>
<evidence type="ECO:0000256" key="3">
    <source>
        <dbReference type="ARBA" id="ARBA00022989"/>
    </source>
</evidence>
<evidence type="ECO:0000313" key="7">
    <source>
        <dbReference type="EMBL" id="TCD65514.1"/>
    </source>
</evidence>
<feature type="transmembrane region" description="Helical" evidence="6">
    <location>
        <begin position="264"/>
        <end position="285"/>
    </location>
</feature>
<name>A0A4R0RSQ5_9APHY</name>
<feature type="transmembrane region" description="Helical" evidence="6">
    <location>
        <begin position="407"/>
        <end position="430"/>
    </location>
</feature>
<comment type="subcellular location">
    <subcellularLocation>
        <location evidence="1">Membrane</location>
        <topology evidence="1">Multi-pass membrane protein</topology>
    </subcellularLocation>
</comment>
<feature type="transmembrane region" description="Helical" evidence="6">
    <location>
        <begin position="100"/>
        <end position="119"/>
    </location>
</feature>
<organism evidence="7 8">
    <name type="scientific">Steccherinum ochraceum</name>
    <dbReference type="NCBI Taxonomy" id="92696"/>
    <lineage>
        <taxon>Eukaryota</taxon>
        <taxon>Fungi</taxon>
        <taxon>Dikarya</taxon>
        <taxon>Basidiomycota</taxon>
        <taxon>Agaricomycotina</taxon>
        <taxon>Agaricomycetes</taxon>
        <taxon>Polyporales</taxon>
        <taxon>Steccherinaceae</taxon>
        <taxon>Steccherinum</taxon>
    </lineage>
</organism>
<dbReference type="SUPFAM" id="SSF103473">
    <property type="entry name" value="MFS general substrate transporter"/>
    <property type="match status" value="1"/>
</dbReference>
<feature type="transmembrane region" description="Helical" evidence="6">
    <location>
        <begin position="170"/>
        <end position="193"/>
    </location>
</feature>
<dbReference type="InterPro" id="IPR036259">
    <property type="entry name" value="MFS_trans_sf"/>
</dbReference>
<sequence>MSEPTTQPRPSGPGFLLLFVFVQSVAAGLSVLGTVELFHKIRHDDCLQTVPIHIPETYPCDNLPGYGPSVMVYYSVVAVLTVLVAGPYARLMDGKGRETVTMMMAASGLFNACGDIWLYLCASVPQLNSTIYPAMISAVFKGLGGASMITQAAHWSLMATSTSPNRRSTFMSLVLFITWVGSGVSLAGSAALAPLENKALTPMLAFWGWTIYSLAVAGLLHKEADPVPSVLVRPTEDGPKPFPIGVGSIWAPVSLLFKDSTTGLITATYAMAVVALNAFDCLLAVGSDLPGFDGAKNTLALMTLPTLRCLIVLSLVPAFVTIYQWRRKEQPVEIKQSQDEPSEADALLADTDADTPAPKQPTSEQPTSPPPDGWGRAWKQDLLITRWGFLIGGAGVLFTSFSKSLEWYIAGSSLTALIVPAAVATTSIATMHAHPSELSRTMMGFALIDSVAMLLRLIPTVLASNDVNVMLPARPILMVVVFAMIGGSLVPRFIRRDVKSD</sequence>
<keyword evidence="4 6" id="KW-0472">Membrane</keyword>
<feature type="compositionally biased region" description="Low complexity" evidence="5">
    <location>
        <begin position="352"/>
        <end position="366"/>
    </location>
</feature>
<gene>
    <name evidence="7" type="primary">HIAT1</name>
    <name evidence="7" type="ORF">EIP91_002562</name>
</gene>
<dbReference type="AlphaFoldDB" id="A0A4R0RSQ5"/>
<feature type="region of interest" description="Disordered" evidence="5">
    <location>
        <begin position="352"/>
        <end position="373"/>
    </location>
</feature>
<evidence type="ECO:0000313" key="8">
    <source>
        <dbReference type="Proteomes" id="UP000292702"/>
    </source>
</evidence>
<evidence type="ECO:0000256" key="6">
    <source>
        <dbReference type="SAM" id="Phobius"/>
    </source>
</evidence>
<dbReference type="PANTHER" id="PTHR23507">
    <property type="entry name" value="ZGC:174356"/>
    <property type="match status" value="1"/>
</dbReference>
<evidence type="ECO:0000256" key="5">
    <source>
        <dbReference type="SAM" id="MobiDB-lite"/>
    </source>
</evidence>
<feature type="transmembrane region" description="Helical" evidence="6">
    <location>
        <begin position="305"/>
        <end position="325"/>
    </location>
</feature>
<evidence type="ECO:0000256" key="4">
    <source>
        <dbReference type="ARBA" id="ARBA00023136"/>
    </source>
</evidence>
<dbReference type="GO" id="GO:0016020">
    <property type="term" value="C:membrane"/>
    <property type="evidence" value="ECO:0007669"/>
    <property type="project" value="UniProtKB-SubCell"/>
</dbReference>
<feature type="transmembrane region" description="Helical" evidence="6">
    <location>
        <begin position="71"/>
        <end position="88"/>
    </location>
</feature>
<feature type="transmembrane region" description="Helical" evidence="6">
    <location>
        <begin position="131"/>
        <end position="149"/>
    </location>
</feature>
<comment type="caution">
    <text evidence="7">The sequence shown here is derived from an EMBL/GenBank/DDBJ whole genome shotgun (WGS) entry which is preliminary data.</text>
</comment>
<dbReference type="PANTHER" id="PTHR23507:SF1">
    <property type="entry name" value="FI18259P1-RELATED"/>
    <property type="match status" value="1"/>
</dbReference>
<feature type="transmembrane region" description="Helical" evidence="6">
    <location>
        <begin position="12"/>
        <end position="32"/>
    </location>
</feature>
<keyword evidence="8" id="KW-1185">Reference proteome</keyword>
<dbReference type="GO" id="GO:0022857">
    <property type="term" value="F:transmembrane transporter activity"/>
    <property type="evidence" value="ECO:0007669"/>
    <property type="project" value="TreeGrafter"/>
</dbReference>
<evidence type="ECO:0000256" key="1">
    <source>
        <dbReference type="ARBA" id="ARBA00004141"/>
    </source>
</evidence>